<evidence type="ECO:0000256" key="1">
    <source>
        <dbReference type="SAM" id="MobiDB-lite"/>
    </source>
</evidence>
<feature type="region of interest" description="Disordered" evidence="1">
    <location>
        <begin position="52"/>
        <end position="83"/>
    </location>
</feature>
<protein>
    <submittedName>
        <fullName evidence="2">Uncharacterized protein</fullName>
    </submittedName>
</protein>
<dbReference type="EMBL" id="CAICTM010002132">
    <property type="protein sequence ID" value="CAB9528042.1"/>
    <property type="molecule type" value="Genomic_DNA"/>
</dbReference>
<sequence>MPNTIWDSKGEYDPKQFEVKSDPTVGKMESAAEKAARQAEEMKKATEMALAAMSTNQKKSAEAVEAGTETLNSVKGYQDSIKK</sequence>
<reference evidence="2" key="1">
    <citation type="submission" date="2020-06" db="EMBL/GenBank/DDBJ databases">
        <authorList>
            <consortium name="Plant Systems Biology data submission"/>
        </authorList>
    </citation>
    <scope>NUCLEOTIDE SEQUENCE</scope>
    <source>
        <strain evidence="2">D6</strain>
    </source>
</reference>
<keyword evidence="3" id="KW-1185">Reference proteome</keyword>
<comment type="caution">
    <text evidence="2">The sequence shown here is derived from an EMBL/GenBank/DDBJ whole genome shotgun (WGS) entry which is preliminary data.</text>
</comment>
<evidence type="ECO:0000313" key="2">
    <source>
        <dbReference type="EMBL" id="CAB9528042.1"/>
    </source>
</evidence>
<accession>A0A9N8HWB2</accession>
<evidence type="ECO:0000313" key="3">
    <source>
        <dbReference type="Proteomes" id="UP001153069"/>
    </source>
</evidence>
<dbReference type="AlphaFoldDB" id="A0A9N8HWB2"/>
<proteinExistence type="predicted"/>
<dbReference type="Proteomes" id="UP001153069">
    <property type="component" value="Unassembled WGS sequence"/>
</dbReference>
<name>A0A9N8HWB2_9STRA</name>
<gene>
    <name evidence="2" type="ORF">SEMRO_2134_G315930.1</name>
</gene>
<organism evidence="2 3">
    <name type="scientific">Seminavis robusta</name>
    <dbReference type="NCBI Taxonomy" id="568900"/>
    <lineage>
        <taxon>Eukaryota</taxon>
        <taxon>Sar</taxon>
        <taxon>Stramenopiles</taxon>
        <taxon>Ochrophyta</taxon>
        <taxon>Bacillariophyta</taxon>
        <taxon>Bacillariophyceae</taxon>
        <taxon>Bacillariophycidae</taxon>
        <taxon>Naviculales</taxon>
        <taxon>Naviculaceae</taxon>
        <taxon>Seminavis</taxon>
    </lineage>
</organism>